<keyword evidence="10" id="KW-0325">Glycoprotein</keyword>
<feature type="compositionally biased region" description="Low complexity" evidence="12">
    <location>
        <begin position="109"/>
        <end position="123"/>
    </location>
</feature>
<evidence type="ECO:0000256" key="7">
    <source>
        <dbReference type="ARBA" id="ARBA00022989"/>
    </source>
</evidence>
<dbReference type="EC" id="2.4.1.-" evidence="11"/>
<evidence type="ECO:0000256" key="1">
    <source>
        <dbReference type="ARBA" id="ARBA00004323"/>
    </source>
</evidence>
<dbReference type="KEGG" id="aplc:110977252"/>
<name>A0A8B7Y3J5_ACAPL</name>
<protein>
    <recommendedName>
        <fullName evidence="11">Hexosyltransferase</fullName>
        <ecNumber evidence="11">2.4.1.-</ecNumber>
    </recommendedName>
</protein>
<evidence type="ECO:0000256" key="6">
    <source>
        <dbReference type="ARBA" id="ARBA00022968"/>
    </source>
</evidence>
<comment type="subcellular location">
    <subcellularLocation>
        <location evidence="1 11">Golgi apparatus membrane</location>
        <topology evidence="1 11">Single-pass type II membrane protein</topology>
    </subcellularLocation>
</comment>
<dbReference type="GO" id="GO:0016758">
    <property type="term" value="F:hexosyltransferase activity"/>
    <property type="evidence" value="ECO:0007669"/>
    <property type="project" value="InterPro"/>
</dbReference>
<keyword evidence="6 11" id="KW-0735">Signal-anchor</keyword>
<dbReference type="GO" id="GO:0000139">
    <property type="term" value="C:Golgi membrane"/>
    <property type="evidence" value="ECO:0007669"/>
    <property type="project" value="UniProtKB-SubCell"/>
</dbReference>
<feature type="region of interest" description="Disordered" evidence="12">
    <location>
        <begin position="91"/>
        <end position="136"/>
    </location>
</feature>
<organism evidence="13 14">
    <name type="scientific">Acanthaster planci</name>
    <name type="common">Crown-of-thorns starfish</name>
    <dbReference type="NCBI Taxonomy" id="133434"/>
    <lineage>
        <taxon>Eukaryota</taxon>
        <taxon>Metazoa</taxon>
        <taxon>Echinodermata</taxon>
        <taxon>Eleutherozoa</taxon>
        <taxon>Asterozoa</taxon>
        <taxon>Asteroidea</taxon>
        <taxon>Valvatacea</taxon>
        <taxon>Valvatida</taxon>
        <taxon>Acanthasteridae</taxon>
        <taxon>Acanthaster</taxon>
    </lineage>
</organism>
<accession>A0A8B7Y3J5</accession>
<evidence type="ECO:0000256" key="4">
    <source>
        <dbReference type="ARBA" id="ARBA00022679"/>
    </source>
</evidence>
<keyword evidence="4" id="KW-0808">Transferase</keyword>
<dbReference type="GeneID" id="110977252"/>
<dbReference type="PANTHER" id="PTHR11214:SF314">
    <property type="entry name" value="HEXOSYLTRANSFERASE"/>
    <property type="match status" value="1"/>
</dbReference>
<dbReference type="AlphaFoldDB" id="A0A8B7Y3J5"/>
<comment type="similarity">
    <text evidence="2 11">Belongs to the glycosyltransferase 31 family.</text>
</comment>
<dbReference type="GO" id="GO:0006493">
    <property type="term" value="P:protein O-linked glycosylation"/>
    <property type="evidence" value="ECO:0007669"/>
    <property type="project" value="TreeGrafter"/>
</dbReference>
<evidence type="ECO:0000256" key="12">
    <source>
        <dbReference type="SAM" id="MobiDB-lite"/>
    </source>
</evidence>
<dbReference type="Gene3D" id="3.90.550.50">
    <property type="match status" value="1"/>
</dbReference>
<feature type="compositionally biased region" description="Basic and acidic residues" evidence="12">
    <location>
        <begin position="91"/>
        <end position="108"/>
    </location>
</feature>
<keyword evidence="3 11" id="KW-0328">Glycosyltransferase</keyword>
<keyword evidence="8 11" id="KW-0333">Golgi apparatus</keyword>
<evidence type="ECO:0000256" key="3">
    <source>
        <dbReference type="ARBA" id="ARBA00022676"/>
    </source>
</evidence>
<dbReference type="OrthoDB" id="115198at2759"/>
<dbReference type="InterPro" id="IPR002659">
    <property type="entry name" value="Glyco_trans_31"/>
</dbReference>
<evidence type="ECO:0000256" key="10">
    <source>
        <dbReference type="ARBA" id="ARBA00023180"/>
    </source>
</evidence>
<dbReference type="Pfam" id="PF01762">
    <property type="entry name" value="Galactosyl_T"/>
    <property type="match status" value="1"/>
</dbReference>
<dbReference type="PANTHER" id="PTHR11214">
    <property type="entry name" value="BETA-1,3-N-ACETYLGLUCOSAMINYLTRANSFERASE"/>
    <property type="match status" value="1"/>
</dbReference>
<sequence length="418" mass="48157">MNLAETLLAYQGKLTAITLLVLWAGTVLLVVDTRRNYTDRSTREVECPCRLQAQGNISSLAAPDRVGNASNAADDKPRTVTKWLRYCRHEKPGAPAEKDPVRPGKDGGQKVPQQQQQRPPAWKQKPDNPKKPAKKFINPHPYYFTMKNPDACKRFTNIHGYVDALCLVLTSPGDSYIRSLIRKTWASAKLVKGKRIVTMFLLGRRDTETQHFLELENNHYHDIIQENFHDSYYNLTLKTLMGLRWAAQFCPNARYILKVDVDMFVNVYNLVERLETAPTFNFAEGNRKDITEPIRDRHSKWYTSPEMYPGKTYPPYLDGPAYLVSGDLSSRVFGSSLNVRFLPWEDAYVGIIMHRIHVEPKYSGKYSSYLDYSNMQDTLRKISDSIAFHLGEDKEENKENILMVWNYVRKLNDVPVLD</sequence>
<dbReference type="OMA" id="NILMVWN"/>
<evidence type="ECO:0000256" key="11">
    <source>
        <dbReference type="RuleBase" id="RU363063"/>
    </source>
</evidence>
<gene>
    <name evidence="14" type="primary">LOC110977252</name>
</gene>
<keyword evidence="9 11" id="KW-0472">Membrane</keyword>
<evidence type="ECO:0000256" key="9">
    <source>
        <dbReference type="ARBA" id="ARBA00023136"/>
    </source>
</evidence>
<evidence type="ECO:0000256" key="2">
    <source>
        <dbReference type="ARBA" id="ARBA00008661"/>
    </source>
</evidence>
<evidence type="ECO:0000313" key="13">
    <source>
        <dbReference type="Proteomes" id="UP000694845"/>
    </source>
</evidence>
<dbReference type="FunFam" id="3.90.550.50:FF:000001">
    <property type="entry name" value="Hexosyltransferase"/>
    <property type="match status" value="1"/>
</dbReference>
<reference evidence="14" key="1">
    <citation type="submission" date="2025-08" db="UniProtKB">
        <authorList>
            <consortium name="RefSeq"/>
        </authorList>
    </citation>
    <scope>IDENTIFICATION</scope>
</reference>
<proteinExistence type="inferred from homology"/>
<dbReference type="RefSeq" id="XP_022086890.1">
    <property type="nucleotide sequence ID" value="XM_022231198.1"/>
</dbReference>
<dbReference type="Proteomes" id="UP000694845">
    <property type="component" value="Unplaced"/>
</dbReference>
<evidence type="ECO:0000256" key="8">
    <source>
        <dbReference type="ARBA" id="ARBA00023034"/>
    </source>
</evidence>
<feature type="transmembrane region" description="Helical" evidence="11">
    <location>
        <begin position="12"/>
        <end position="31"/>
    </location>
</feature>
<evidence type="ECO:0000256" key="5">
    <source>
        <dbReference type="ARBA" id="ARBA00022692"/>
    </source>
</evidence>
<keyword evidence="13" id="KW-1185">Reference proteome</keyword>
<keyword evidence="5 11" id="KW-0812">Transmembrane</keyword>
<evidence type="ECO:0000313" key="14">
    <source>
        <dbReference type="RefSeq" id="XP_022086890.1"/>
    </source>
</evidence>
<keyword evidence="7 11" id="KW-1133">Transmembrane helix</keyword>